<organism evidence="3 4">
    <name type="scientific">Paracoccus cavernae</name>
    <dbReference type="NCBI Taxonomy" id="1571207"/>
    <lineage>
        <taxon>Bacteria</taxon>
        <taxon>Pseudomonadati</taxon>
        <taxon>Pseudomonadota</taxon>
        <taxon>Alphaproteobacteria</taxon>
        <taxon>Rhodobacterales</taxon>
        <taxon>Paracoccaceae</taxon>
        <taxon>Paracoccus</taxon>
    </lineage>
</organism>
<sequence length="367" mass="40744">MDDAIATAGSCFAQYIGRRLRRAGLNVLDAEPAPRAAAEAVARDFGYGIYSARYGNIYSARHFVQLLRDALTDFVDPAYVWDRHGRYFDALRPVIEPDGFVSVDEALAMRRIHLAAVRSVFTRATCVFFTLGLTECWVERRTGRVFPTCPGVVAGHFDPALYEFVSLGHDDVLADLAELRDTLKALHPAGRLILSVSPVPLTATVSGQHVLVATNQSKAVLRVAAGAFAAGHADVDYFPSYEIVNNPAAMGSFFAPICVMSLTAGWIRSWRLSLRRRGCVIRTARRRRGWAAKRSTAIRPIARKSSKRLSRDEFRAGASDRELPSRRAAQCPARLAGALARFPPRYIRPARTRHRRARASRRRAPVR</sequence>
<reference evidence="4" key="1">
    <citation type="journal article" date="2019" name="Int. J. Syst. Evol. Microbiol.">
        <title>The Global Catalogue of Microorganisms (GCM) 10K type strain sequencing project: providing services to taxonomists for standard genome sequencing and annotation.</title>
        <authorList>
            <consortium name="The Broad Institute Genomics Platform"/>
            <consortium name="The Broad Institute Genome Sequencing Center for Infectious Disease"/>
            <person name="Wu L."/>
            <person name="Ma J."/>
        </authorList>
    </citation>
    <scope>NUCLEOTIDE SEQUENCE [LARGE SCALE GENOMIC DNA]</scope>
    <source>
        <strain evidence="4">CECT 8482</strain>
    </source>
</reference>
<feature type="compositionally biased region" description="Basic and acidic residues" evidence="1">
    <location>
        <begin position="309"/>
        <end position="325"/>
    </location>
</feature>
<keyword evidence="4" id="KW-1185">Reference proteome</keyword>
<evidence type="ECO:0000313" key="3">
    <source>
        <dbReference type="EMBL" id="MDN3713211.1"/>
    </source>
</evidence>
<dbReference type="EC" id="3.1.-.-" evidence="3"/>
<proteinExistence type="predicted"/>
<dbReference type="Pfam" id="PF08885">
    <property type="entry name" value="GSCFA"/>
    <property type="match status" value="1"/>
</dbReference>
<dbReference type="EMBL" id="JAUFRC010000001">
    <property type="protein sequence ID" value="MDN3713211.1"/>
    <property type="molecule type" value="Genomic_DNA"/>
</dbReference>
<feature type="region of interest" description="Disordered" evidence="1">
    <location>
        <begin position="306"/>
        <end position="329"/>
    </location>
</feature>
<dbReference type="InterPro" id="IPR014982">
    <property type="entry name" value="GSCFA"/>
</dbReference>
<comment type="caution">
    <text evidence="3">The sequence shown here is derived from an EMBL/GenBank/DDBJ whole genome shotgun (WGS) entry which is preliminary data.</text>
</comment>
<keyword evidence="3" id="KW-0378">Hydrolase</keyword>
<accession>A0ABT8DBE5</accession>
<evidence type="ECO:0000259" key="2">
    <source>
        <dbReference type="Pfam" id="PF08885"/>
    </source>
</evidence>
<evidence type="ECO:0000256" key="1">
    <source>
        <dbReference type="SAM" id="MobiDB-lite"/>
    </source>
</evidence>
<dbReference type="Proteomes" id="UP001243846">
    <property type="component" value="Unassembled WGS sequence"/>
</dbReference>
<feature type="domain" description="GSCFA" evidence="2">
    <location>
        <begin position="5"/>
        <end position="255"/>
    </location>
</feature>
<dbReference type="GO" id="GO:0016787">
    <property type="term" value="F:hydrolase activity"/>
    <property type="evidence" value="ECO:0007669"/>
    <property type="project" value="UniProtKB-KW"/>
</dbReference>
<protein>
    <submittedName>
        <fullName evidence="3">GSCFA domain-containing protein</fullName>
        <ecNumber evidence="3">3.1.-.-</ecNumber>
    </submittedName>
</protein>
<name>A0ABT8DBE5_9RHOB</name>
<gene>
    <name evidence="3" type="ORF">QWZ10_18375</name>
</gene>
<evidence type="ECO:0000313" key="4">
    <source>
        <dbReference type="Proteomes" id="UP001243846"/>
    </source>
</evidence>